<dbReference type="Pfam" id="PF00622">
    <property type="entry name" value="SPRY"/>
    <property type="match status" value="1"/>
</dbReference>
<dbReference type="PROSITE" id="PS50188">
    <property type="entry name" value="B302_SPRY"/>
    <property type="match status" value="1"/>
</dbReference>
<evidence type="ECO:0000256" key="1">
    <source>
        <dbReference type="ARBA" id="ARBA00002343"/>
    </source>
</evidence>
<dbReference type="InterPro" id="IPR003877">
    <property type="entry name" value="SPRY_dom"/>
</dbReference>
<dbReference type="STRING" id="1072389.K1W716"/>
<dbReference type="PROSITE" id="PS50896">
    <property type="entry name" value="LISH"/>
    <property type="match status" value="1"/>
</dbReference>
<dbReference type="OrthoDB" id="25503at2759"/>
<dbReference type="SMART" id="SM00757">
    <property type="entry name" value="CRA"/>
    <property type="match status" value="1"/>
</dbReference>
<evidence type="ECO:0000313" key="6">
    <source>
        <dbReference type="Proteomes" id="UP000006753"/>
    </source>
</evidence>
<dbReference type="Pfam" id="PF10607">
    <property type="entry name" value="CTLH"/>
    <property type="match status" value="1"/>
</dbReference>
<dbReference type="EMBL" id="JH921454">
    <property type="protein sequence ID" value="EKD12840.1"/>
    <property type="molecule type" value="Genomic_DNA"/>
</dbReference>
<reference evidence="5 6" key="1">
    <citation type="journal article" date="2012" name="BMC Genomics">
        <title>Sequencing the genome of Marssonina brunnea reveals fungus-poplar co-evolution.</title>
        <authorList>
            <person name="Zhu S."/>
            <person name="Cao Y.-Z."/>
            <person name="Jiang C."/>
            <person name="Tan B.-Y."/>
            <person name="Wang Z."/>
            <person name="Feng S."/>
            <person name="Zhang L."/>
            <person name="Su X.-H."/>
            <person name="Brejova B."/>
            <person name="Vinar T."/>
            <person name="Xu M."/>
            <person name="Wang M.-X."/>
            <person name="Zhang S.-G."/>
            <person name="Huang M.-R."/>
            <person name="Wu R."/>
            <person name="Zhou Y."/>
        </authorList>
    </citation>
    <scope>NUCLEOTIDE SEQUENCE [LARGE SCALE GENOMIC DNA]</scope>
    <source>
        <strain evidence="5 6">MB_m1</strain>
    </source>
</reference>
<dbReference type="CDD" id="cd12909">
    <property type="entry name" value="SPRY_RanBP9_10"/>
    <property type="match status" value="1"/>
</dbReference>
<dbReference type="InParanoid" id="K1W716"/>
<evidence type="ECO:0000259" key="3">
    <source>
        <dbReference type="PROSITE" id="PS50188"/>
    </source>
</evidence>
<feature type="region of interest" description="Disordered" evidence="2">
    <location>
        <begin position="390"/>
        <end position="418"/>
    </location>
</feature>
<dbReference type="SMART" id="SM00668">
    <property type="entry name" value="CTLH"/>
    <property type="match status" value="1"/>
</dbReference>
<feature type="compositionally biased region" description="Polar residues" evidence="2">
    <location>
        <begin position="154"/>
        <end position="165"/>
    </location>
</feature>
<dbReference type="InterPro" id="IPR050618">
    <property type="entry name" value="Ubq-SigPath_Reg"/>
</dbReference>
<dbReference type="Gene3D" id="2.60.120.920">
    <property type="match status" value="1"/>
</dbReference>
<proteinExistence type="predicted"/>
<dbReference type="InterPro" id="IPR043136">
    <property type="entry name" value="B30.2/SPRY_sf"/>
</dbReference>
<dbReference type="KEGG" id="mbe:MBM_09069"/>
<dbReference type="PANTHER" id="PTHR12864">
    <property type="entry name" value="RAN BINDING PROTEIN 9-RELATED"/>
    <property type="match status" value="1"/>
</dbReference>
<dbReference type="SMART" id="SM00449">
    <property type="entry name" value="SPRY"/>
    <property type="match status" value="1"/>
</dbReference>
<feature type="compositionally biased region" description="Polar residues" evidence="2">
    <location>
        <begin position="910"/>
        <end position="921"/>
    </location>
</feature>
<dbReference type="SUPFAM" id="SSF49899">
    <property type="entry name" value="Concanavalin A-like lectins/glucanases"/>
    <property type="match status" value="1"/>
</dbReference>
<feature type="domain" description="CTLH" evidence="4">
    <location>
        <begin position="855"/>
        <end position="912"/>
    </location>
</feature>
<dbReference type="InterPro" id="IPR013144">
    <property type="entry name" value="CRA_dom"/>
</dbReference>
<dbReference type="AlphaFoldDB" id="K1W716"/>
<evidence type="ECO:0000256" key="2">
    <source>
        <dbReference type="SAM" id="MobiDB-lite"/>
    </source>
</evidence>
<dbReference type="eggNOG" id="KOG1477">
    <property type="taxonomic scope" value="Eukaryota"/>
</dbReference>
<feature type="compositionally biased region" description="Basic and acidic residues" evidence="2">
    <location>
        <begin position="934"/>
        <end position="945"/>
    </location>
</feature>
<feature type="region of interest" description="Disordered" evidence="2">
    <location>
        <begin position="435"/>
        <end position="456"/>
    </location>
</feature>
<dbReference type="InterPro" id="IPR001870">
    <property type="entry name" value="B30.2/SPRY"/>
</dbReference>
<feature type="compositionally biased region" description="Basic and acidic residues" evidence="2">
    <location>
        <begin position="144"/>
        <end position="153"/>
    </location>
</feature>
<dbReference type="GeneID" id="18765004"/>
<evidence type="ECO:0000313" key="5">
    <source>
        <dbReference type="EMBL" id="EKD12840.1"/>
    </source>
</evidence>
<accession>K1W716</accession>
<dbReference type="InterPro" id="IPR006595">
    <property type="entry name" value="CTLH_C"/>
</dbReference>
<protein>
    <submittedName>
        <fullName evidence="5">SPRY domain-containing protein</fullName>
    </submittedName>
</protein>
<dbReference type="InterPro" id="IPR035782">
    <property type="entry name" value="SPRY_RanBP9/10"/>
</dbReference>
<feature type="domain" description="B30.2/SPRY" evidence="3">
    <location>
        <begin position="183"/>
        <end position="375"/>
    </location>
</feature>
<dbReference type="InterPro" id="IPR006594">
    <property type="entry name" value="LisH"/>
</dbReference>
<feature type="compositionally biased region" description="Acidic residues" evidence="2">
    <location>
        <begin position="444"/>
        <end position="456"/>
    </location>
</feature>
<keyword evidence="6" id="KW-1185">Reference proteome</keyword>
<dbReference type="InterPro" id="IPR024964">
    <property type="entry name" value="CTLH/CRA"/>
</dbReference>
<name>K1W716_MARBU</name>
<feature type="region of interest" description="Disordered" evidence="2">
    <location>
        <begin position="909"/>
        <end position="960"/>
    </location>
</feature>
<gene>
    <name evidence="5" type="ORF">MBM_09069</name>
</gene>
<dbReference type="Proteomes" id="UP000006753">
    <property type="component" value="Unassembled WGS sequence"/>
</dbReference>
<organism evidence="5 6">
    <name type="scientific">Marssonina brunnea f. sp. multigermtubi (strain MB_m1)</name>
    <name type="common">Marssonina leaf spot fungus</name>
    <dbReference type="NCBI Taxonomy" id="1072389"/>
    <lineage>
        <taxon>Eukaryota</taxon>
        <taxon>Fungi</taxon>
        <taxon>Dikarya</taxon>
        <taxon>Ascomycota</taxon>
        <taxon>Pezizomycotina</taxon>
        <taxon>Leotiomycetes</taxon>
        <taxon>Helotiales</taxon>
        <taxon>Drepanopezizaceae</taxon>
        <taxon>Drepanopeziza</taxon>
    </lineage>
</organism>
<evidence type="ECO:0000259" key="4">
    <source>
        <dbReference type="PROSITE" id="PS50897"/>
    </source>
</evidence>
<comment type="function">
    <text evidence="1">Involved in the proteasome-dependent degradation of fructose-1,6-bisphosphatase.</text>
</comment>
<dbReference type="HOGENOM" id="CLU_009129_2_0_1"/>
<feature type="region of interest" description="Disordered" evidence="2">
    <location>
        <begin position="144"/>
        <end position="165"/>
    </location>
</feature>
<dbReference type="PROSITE" id="PS50897">
    <property type="entry name" value="CTLH"/>
    <property type="match status" value="1"/>
</dbReference>
<dbReference type="RefSeq" id="XP_007296958.1">
    <property type="nucleotide sequence ID" value="XM_007296896.1"/>
</dbReference>
<dbReference type="InterPro" id="IPR013320">
    <property type="entry name" value="ConA-like_dom_sf"/>
</dbReference>
<sequence>MSSSNMPTGAPGFAPRRSSYASVVSGIPAGNQYPQILRSGAFSHLTNPDADLGYDSTYQHSGGYPRTDPRAYDMDFMANWGTHTRSGSWGRGGQLPSFSSAFGPLMNGHGFGTLGGGHPDHFFTPSYLKGSKYVQRLEEAHKAKMAAQKDGHSAHSSQPGSLSTSASSINLHTKMAPSHRGMTYDLIEKAPPVDDDTLAPLPTKWNSQDKYGGLEVLSDGQEVKFTGPKPDRERDLEACAIRADHPMPPQCGIYYFEVTIISRKREESSIGIGFSTKNVPLSRLPGWEPESWAYHGDDGHSFCCNSSGKHYGPPFNAGDIIGCGINFRTNSAFFTKNGDHLGTAFRDINKEKLYPSIGMKKAGEHIRVNFGQSPFVFDMDGMMSASNNFLYPSTPPAPGSGEDNPPDGSNGAATMSDGITTLNDTGMLNAQHFFVRDQQNLSQSEEDIEKDEEDEYDDMPPLVEASATPAPPNNEQQSQIFPIFTNRSGPLFSVPSIPSFPQSLTLRLVNVTRPPVTRSATMTEVHTGPPSSTSLTARATTFLETVGAAGDTDHIRRNRTILHLGLVRRDAQNMPLEPDERLLLQLAATADQARASIPGEADFRTAYFNFRSLERIVEMIRDRVWIARSGAGIQHADHEPILSAYAPSPPPSWEGQTLARRRAMSINVNQQRQQRQLAPAAELVGDDAQSTGLLARNPWAPAGSDQYPAPFEGRLSDGRNIEIGLAGNDLYVSTFNSTTPNEPSGNIFGRVSQNSPQPARRLLEGQINMSSVADSQKQLEKKQIKQQIEMTSTANLAPPLSETDLIQSLVLQFLSHDGYVETARAFAEEIFEEKKALNLDPSEIIQGPDVKEDEDAGHRQRIRKAVLEGDIEKAFKHAHAFYPNVLKDNEHVSFRLKCRKFIEMIRQGAEMQNSSPSNGARRSTGHNGDWYDDIINHDMDLDDHQSQSNSNWDRMDTEESSENQTEYHQLLQDTLAYGQLLQAEYKDDPRREVQKALEDAFALIAYQDPLNTKEVSHLLDPSGRAAVAEELNSAILLSLGKSSTAALEKLIQQTTILLEDLGEGGGPGAFVSIDDFVHVKPGIEM</sequence>